<dbReference type="PANTHER" id="PTHR37423">
    <property type="entry name" value="SOLUBLE LYTIC MUREIN TRANSGLYCOSYLASE-RELATED"/>
    <property type="match status" value="1"/>
</dbReference>
<dbReference type="Gene3D" id="1.10.1240.20">
    <property type="entry name" value="Lytic transglycosylase, superhelical linker domain"/>
    <property type="match status" value="1"/>
</dbReference>
<dbReference type="EMBL" id="BPNN01000020">
    <property type="protein sequence ID" value="GJA63087.1"/>
    <property type="molecule type" value="Genomic_DNA"/>
</dbReference>
<dbReference type="PANTHER" id="PTHR37423:SF5">
    <property type="entry name" value="SOLUBLE LYTIC MUREIN TRANSGLYCOSYLASE"/>
    <property type="match status" value="1"/>
</dbReference>
<dbReference type="SUPFAM" id="SSF48435">
    <property type="entry name" value="Bacterial muramidases"/>
    <property type="match status" value="1"/>
</dbReference>
<evidence type="ECO:0000256" key="2">
    <source>
        <dbReference type="ARBA" id="ARBA00022729"/>
    </source>
</evidence>
<dbReference type="AlphaFoldDB" id="A0AA37CWE6"/>
<dbReference type="Pfam" id="PF14718">
    <property type="entry name" value="SLT_L"/>
    <property type="match status" value="1"/>
</dbReference>
<dbReference type="CDD" id="cd13401">
    <property type="entry name" value="Slt70-like"/>
    <property type="match status" value="1"/>
</dbReference>
<dbReference type="GO" id="GO:0016020">
    <property type="term" value="C:membrane"/>
    <property type="evidence" value="ECO:0007669"/>
    <property type="project" value="InterPro"/>
</dbReference>
<dbReference type="InterPro" id="IPR012289">
    <property type="entry name" value="Lytic_TGlycosylase_superhlx_L"/>
</dbReference>
<keyword evidence="2" id="KW-0732">Signal</keyword>
<organism evidence="5 6">
    <name type="scientific">Aeromonas caviae</name>
    <name type="common">Aeromonas punctata</name>
    <dbReference type="NCBI Taxonomy" id="648"/>
    <lineage>
        <taxon>Bacteria</taxon>
        <taxon>Pseudomonadati</taxon>
        <taxon>Pseudomonadota</taxon>
        <taxon>Gammaproteobacteria</taxon>
        <taxon>Aeromonadales</taxon>
        <taxon>Aeromonadaceae</taxon>
        <taxon>Aeromonas</taxon>
    </lineage>
</organism>
<comment type="caution">
    <text evidence="5">The sequence shown here is derived from an EMBL/GenBank/DDBJ whole genome shotgun (WGS) entry which is preliminary data.</text>
</comment>
<dbReference type="InterPro" id="IPR008258">
    <property type="entry name" value="Transglycosylase_SLT_dom_1"/>
</dbReference>
<dbReference type="GO" id="GO:0004553">
    <property type="term" value="F:hydrolase activity, hydrolyzing O-glycosyl compounds"/>
    <property type="evidence" value="ECO:0007669"/>
    <property type="project" value="InterPro"/>
</dbReference>
<dbReference type="SUPFAM" id="SSF53955">
    <property type="entry name" value="Lysozyme-like"/>
    <property type="match status" value="1"/>
</dbReference>
<dbReference type="InterPro" id="IPR008939">
    <property type="entry name" value="Lytic_TGlycosylase_superhlx_U"/>
</dbReference>
<reference evidence="5" key="1">
    <citation type="submission" date="2021-07" db="EMBL/GenBank/DDBJ databases">
        <title>Draft genome sequence of carbapenem-resistant Aeromonas spp. in Japan.</title>
        <authorList>
            <person name="Maehana S."/>
            <person name="Suzuki M."/>
            <person name="Kitasato H."/>
        </authorList>
    </citation>
    <scope>NUCLEOTIDE SEQUENCE</scope>
    <source>
        <strain evidence="5">KAM351</strain>
    </source>
</reference>
<evidence type="ECO:0000256" key="1">
    <source>
        <dbReference type="ARBA" id="ARBA00007734"/>
    </source>
</evidence>
<evidence type="ECO:0000313" key="5">
    <source>
        <dbReference type="EMBL" id="GJA63087.1"/>
    </source>
</evidence>
<dbReference type="InterPro" id="IPR037061">
    <property type="entry name" value="Lytic_TGlycoase_superhlx_L_sf"/>
</dbReference>
<dbReference type="InterPro" id="IPR000189">
    <property type="entry name" value="Transglyc_AS"/>
</dbReference>
<protein>
    <submittedName>
        <fullName evidence="5">Murein transglycosylase</fullName>
    </submittedName>
</protein>
<feature type="domain" description="Lytic transglycosylase superhelical linker" evidence="4">
    <location>
        <begin position="420"/>
        <end position="485"/>
    </location>
</feature>
<dbReference type="Proteomes" id="UP000886934">
    <property type="component" value="Unassembled WGS sequence"/>
</dbReference>
<name>A0AA37CWE6_AERCA</name>
<evidence type="ECO:0000259" key="4">
    <source>
        <dbReference type="Pfam" id="PF14718"/>
    </source>
</evidence>
<feature type="domain" description="Transglycosylase SLT" evidence="3">
    <location>
        <begin position="497"/>
        <end position="610"/>
    </location>
</feature>
<comment type="similarity">
    <text evidence="1">Belongs to the transglycosylase Slt family.</text>
</comment>
<evidence type="ECO:0000313" key="6">
    <source>
        <dbReference type="Proteomes" id="UP000886934"/>
    </source>
</evidence>
<dbReference type="GO" id="GO:0000270">
    <property type="term" value="P:peptidoglycan metabolic process"/>
    <property type="evidence" value="ECO:0007669"/>
    <property type="project" value="InterPro"/>
</dbReference>
<gene>
    <name evidence="5" type="primary">slt</name>
    <name evidence="5" type="ORF">KAM351_16980</name>
</gene>
<dbReference type="Gene3D" id="1.25.20.10">
    <property type="entry name" value="Bacterial muramidases"/>
    <property type="match status" value="1"/>
</dbReference>
<dbReference type="GO" id="GO:0008933">
    <property type="term" value="F:peptidoglycan lytic transglycosylase activity"/>
    <property type="evidence" value="ECO:0007669"/>
    <property type="project" value="InterPro"/>
</dbReference>
<proteinExistence type="inferred from homology"/>
<dbReference type="PROSITE" id="PS00922">
    <property type="entry name" value="TRANSGLYCOSYLASE"/>
    <property type="match status" value="1"/>
</dbReference>
<dbReference type="Pfam" id="PF01464">
    <property type="entry name" value="SLT"/>
    <property type="match status" value="1"/>
</dbReference>
<dbReference type="GO" id="GO:0042597">
    <property type="term" value="C:periplasmic space"/>
    <property type="evidence" value="ECO:0007669"/>
    <property type="project" value="InterPro"/>
</dbReference>
<dbReference type="InterPro" id="IPR023346">
    <property type="entry name" value="Lysozyme-like_dom_sf"/>
</dbReference>
<evidence type="ECO:0000259" key="3">
    <source>
        <dbReference type="Pfam" id="PF01464"/>
    </source>
</evidence>
<dbReference type="Gene3D" id="1.10.530.10">
    <property type="match status" value="1"/>
</dbReference>
<sequence>MSPPPFGGGYAFKGRMPFVKVVQGIIFSALCVPGLVAPAFAQTMEQSLYRQAHEAVRANDQVKFSQLRARLIHYPLLPYLDYYQLAFRPGAADYDDVTRFIRQHGDTPQSNRLERSYLTYLAQSQQWSQFLRFYPAKPSSTDLLCQHYQARYYTGHQSEALQEAGKLWLSGQSRPDACDPLFQLWQQAGLRTQEKIWERMNLAFEAQNPNLIRHLGAQLGSGMKGYGDQMIALYDQPVRAMNPANFTAAPPSRHLLSLGLARYANQEPDAVLRQLGEIARRFGLNHAEVSRVEKAAARRLLLDRSSDQRAWLDTALVRLKDPELVELRARLAIWEQDWRGLEGWVKRMPMGLQKEDRWRYWMARSLEKQGRQKPARDLYLETASLRGFYGFMAAQRTGVPYRMKNQSVAHKVPDWQSASRRWPFLLRVRELLAMNEITAARSEWIHNMDRNSVAQRLEFGHIALNQGWHELAILSSIRAEAWDALDLRFPLPLKRTFSQMAQERTMNTSLLYAISRQESALYPLAQSPVGARGLMQLMPATAKETAGKLGVPYRNEQQLFDPAMNIRLGSAYLKRLLDVYDGNRILAAAAYNAGPGRVKRWREQSDNKPMDVWVESIPYRETRNYVQNVLSFDLIYQHKLQQPLRFMSERELNHAY</sequence>
<accession>A0AA37CWE6</accession>